<dbReference type="GO" id="GO:0000725">
    <property type="term" value="P:recombinational repair"/>
    <property type="evidence" value="ECO:0007669"/>
    <property type="project" value="TreeGrafter"/>
</dbReference>
<dbReference type="GO" id="GO:0005829">
    <property type="term" value="C:cytosol"/>
    <property type="evidence" value="ECO:0007669"/>
    <property type="project" value="TreeGrafter"/>
</dbReference>
<evidence type="ECO:0000256" key="3">
    <source>
        <dbReference type="ARBA" id="ARBA00022806"/>
    </source>
</evidence>
<evidence type="ECO:0000256" key="1">
    <source>
        <dbReference type="ARBA" id="ARBA00022741"/>
    </source>
</evidence>
<accession>K1STJ3</accession>
<dbReference type="Pfam" id="PF00580">
    <property type="entry name" value="UvrD-helicase"/>
    <property type="match status" value="1"/>
</dbReference>
<dbReference type="InterPro" id="IPR014016">
    <property type="entry name" value="UvrD-like_ATP-bd"/>
</dbReference>
<protein>
    <submittedName>
        <fullName evidence="6">DNA helicase, UvrD/REP type</fullName>
        <ecNumber evidence="6">3.-.-.-</ecNumber>
    </submittedName>
</protein>
<dbReference type="GO" id="GO:0005524">
    <property type="term" value="F:ATP binding"/>
    <property type="evidence" value="ECO:0007669"/>
    <property type="project" value="UniProtKB-KW"/>
</dbReference>
<reference evidence="6" key="1">
    <citation type="journal article" date="2013" name="Environ. Microbiol.">
        <title>Microbiota from the distal guts of lean and obese adolescents exhibit partial functional redundancy besides clear differences in community structure.</title>
        <authorList>
            <person name="Ferrer M."/>
            <person name="Ruiz A."/>
            <person name="Lanza F."/>
            <person name="Haange S.B."/>
            <person name="Oberbach A."/>
            <person name="Till H."/>
            <person name="Bargiela R."/>
            <person name="Campoy C."/>
            <person name="Segura M.T."/>
            <person name="Richter M."/>
            <person name="von Bergen M."/>
            <person name="Seifert J."/>
            <person name="Suarez A."/>
        </authorList>
    </citation>
    <scope>NUCLEOTIDE SEQUENCE</scope>
</reference>
<dbReference type="PANTHER" id="PTHR11070">
    <property type="entry name" value="UVRD / RECB / PCRA DNA HELICASE FAMILY MEMBER"/>
    <property type="match status" value="1"/>
</dbReference>
<feature type="domain" description="UvrD-like helicase ATP-binding" evidence="5">
    <location>
        <begin position="4"/>
        <end position="204"/>
    </location>
</feature>
<dbReference type="InterPro" id="IPR027417">
    <property type="entry name" value="P-loop_NTPase"/>
</dbReference>
<gene>
    <name evidence="6" type="ORF">LEA_12637</name>
</gene>
<dbReference type="GO" id="GO:0016787">
    <property type="term" value="F:hydrolase activity"/>
    <property type="evidence" value="ECO:0007669"/>
    <property type="project" value="UniProtKB-KW"/>
</dbReference>
<proteinExistence type="predicted"/>
<dbReference type="PANTHER" id="PTHR11070:SF48">
    <property type="entry name" value="ATP-DEPENDENT HELICASE_NUCLEASE SUBUNIT A"/>
    <property type="match status" value="1"/>
</dbReference>
<evidence type="ECO:0000256" key="4">
    <source>
        <dbReference type="ARBA" id="ARBA00022840"/>
    </source>
</evidence>
<name>K1STJ3_9ZZZZ</name>
<comment type="caution">
    <text evidence="6">The sequence shown here is derived from an EMBL/GenBank/DDBJ whole genome shotgun (WGS) entry which is preliminary data.</text>
</comment>
<dbReference type="AlphaFoldDB" id="K1STJ3"/>
<dbReference type="GO" id="GO:0003677">
    <property type="term" value="F:DNA binding"/>
    <property type="evidence" value="ECO:0007669"/>
    <property type="project" value="InterPro"/>
</dbReference>
<dbReference type="GO" id="GO:0043138">
    <property type="term" value="F:3'-5' DNA helicase activity"/>
    <property type="evidence" value="ECO:0007669"/>
    <property type="project" value="TreeGrafter"/>
</dbReference>
<dbReference type="SUPFAM" id="SSF52540">
    <property type="entry name" value="P-loop containing nucleoside triphosphate hydrolases"/>
    <property type="match status" value="1"/>
</dbReference>
<sequence>MPELNFTPEQRAAIDTRGSTVLVSAAAGSGKTRVLTERLMAYLTDAEHPVDIDHFLVITYTRAAAAELSSRILDGIYARIASDPENRRLRRQVALCARAEIGTIHSFCADFLRANCAALALAPDFQVADTERCAALRAAALEHTLERAYTRLDTDAPFHLLADTVGGGRDDARLGELVLSLYDKMQCHARPEQWAQRQVDLLAL</sequence>
<keyword evidence="2 6" id="KW-0378">Hydrolase</keyword>
<dbReference type="Gene3D" id="3.40.50.300">
    <property type="entry name" value="P-loop containing nucleotide triphosphate hydrolases"/>
    <property type="match status" value="1"/>
</dbReference>
<dbReference type="EMBL" id="AJWY01008554">
    <property type="protein sequence ID" value="EKC60883.1"/>
    <property type="molecule type" value="Genomic_DNA"/>
</dbReference>
<dbReference type="InterPro" id="IPR000212">
    <property type="entry name" value="DNA_helicase_UvrD/REP"/>
</dbReference>
<dbReference type="PROSITE" id="PS51198">
    <property type="entry name" value="UVRD_HELICASE_ATP_BIND"/>
    <property type="match status" value="1"/>
</dbReference>
<evidence type="ECO:0000256" key="2">
    <source>
        <dbReference type="ARBA" id="ARBA00022801"/>
    </source>
</evidence>
<keyword evidence="1" id="KW-0547">Nucleotide-binding</keyword>
<keyword evidence="4" id="KW-0067">ATP-binding</keyword>
<evidence type="ECO:0000259" key="5">
    <source>
        <dbReference type="PROSITE" id="PS51198"/>
    </source>
</evidence>
<keyword evidence="3 6" id="KW-0347">Helicase</keyword>
<evidence type="ECO:0000313" key="6">
    <source>
        <dbReference type="EMBL" id="EKC60883.1"/>
    </source>
</evidence>
<dbReference type="GO" id="GO:0033202">
    <property type="term" value="C:DNA helicase complex"/>
    <property type="evidence" value="ECO:0007669"/>
    <property type="project" value="TreeGrafter"/>
</dbReference>
<dbReference type="EC" id="3.-.-.-" evidence="6"/>
<organism evidence="6">
    <name type="scientific">human gut metagenome</name>
    <dbReference type="NCBI Taxonomy" id="408170"/>
    <lineage>
        <taxon>unclassified sequences</taxon>
        <taxon>metagenomes</taxon>
        <taxon>organismal metagenomes</taxon>
    </lineage>
</organism>
<feature type="non-terminal residue" evidence="6">
    <location>
        <position position="204"/>
    </location>
</feature>